<dbReference type="Gramene" id="Zm00001eb037160_T001">
    <property type="protein sequence ID" value="Zm00001eb037160_P001"/>
    <property type="gene ID" value="Zm00001eb037160"/>
</dbReference>
<reference evidence="1 3" key="1">
    <citation type="submission" date="2015-12" db="EMBL/GenBank/DDBJ databases">
        <title>Update maize B73 reference genome by single molecule sequencing technologies.</title>
        <authorList>
            <consortium name="Maize Genome Sequencing Project"/>
            <person name="Ware D."/>
        </authorList>
    </citation>
    <scope>NUCLEOTIDE SEQUENCE [LARGE SCALE GENOMIC DNA]</scope>
    <source>
        <strain evidence="3">cv. B73</strain>
        <tissue evidence="1">Seedling</tissue>
    </source>
</reference>
<organism evidence="2 3">
    <name type="scientific">Zea mays</name>
    <name type="common">Maize</name>
    <dbReference type="NCBI Taxonomy" id="4577"/>
    <lineage>
        <taxon>Eukaryota</taxon>
        <taxon>Viridiplantae</taxon>
        <taxon>Streptophyta</taxon>
        <taxon>Embryophyta</taxon>
        <taxon>Tracheophyta</taxon>
        <taxon>Spermatophyta</taxon>
        <taxon>Magnoliopsida</taxon>
        <taxon>Liliopsida</taxon>
        <taxon>Poales</taxon>
        <taxon>Poaceae</taxon>
        <taxon>PACMAD clade</taxon>
        <taxon>Panicoideae</taxon>
        <taxon>Andropogonodae</taxon>
        <taxon>Andropogoneae</taxon>
        <taxon>Tripsacinae</taxon>
        <taxon>Zea</taxon>
    </lineage>
</organism>
<dbReference type="PaxDb" id="4577-GRMZM2G353485_P01"/>
<dbReference type="PANTHER" id="PTHR33450:SF1">
    <property type="entry name" value="OS08G0539200 PROTEIN"/>
    <property type="match status" value="1"/>
</dbReference>
<dbReference type="AlphaFoldDB" id="A0A1D6KKN3"/>
<dbReference type="EMBL" id="CM007647">
    <property type="protein sequence ID" value="ONM03466.1"/>
    <property type="molecule type" value="Genomic_DNA"/>
</dbReference>
<dbReference type="Proteomes" id="UP000007305">
    <property type="component" value="Chromosome 1"/>
</dbReference>
<gene>
    <name evidence="1" type="ORF">ZEAMMB73_Zm00001d031683</name>
</gene>
<accession>A0A1D6KKN3</accession>
<evidence type="ECO:0000313" key="2">
    <source>
        <dbReference type="EnsemblPlants" id="Zm00001eb037160_P001"/>
    </source>
</evidence>
<dbReference type="ExpressionAtlas" id="A0A1D6KKN3">
    <property type="expression patterns" value="baseline and differential"/>
</dbReference>
<dbReference type="eggNOG" id="ENOG502R723">
    <property type="taxonomic scope" value="Eukaryota"/>
</dbReference>
<name>A0A1D6KKN3_MAIZE</name>
<dbReference type="PANTHER" id="PTHR33450">
    <property type="entry name" value="EMB|CAB67623.1-RELATED"/>
    <property type="match status" value="1"/>
</dbReference>
<keyword evidence="3" id="KW-1185">Reference proteome</keyword>
<evidence type="ECO:0000313" key="3">
    <source>
        <dbReference type="Proteomes" id="UP000007305"/>
    </source>
</evidence>
<dbReference type="FunCoup" id="A0A1D6KKN3">
    <property type="interactions" value="8"/>
</dbReference>
<reference evidence="2" key="2">
    <citation type="submission" date="2019-07" db="EMBL/GenBank/DDBJ databases">
        <authorList>
            <person name="Seetharam A."/>
            <person name="Woodhouse M."/>
            <person name="Cannon E."/>
        </authorList>
    </citation>
    <scope>NUCLEOTIDE SEQUENCE [LARGE SCALE GENOMIC DNA]</scope>
    <source>
        <strain evidence="2">cv. B73</strain>
    </source>
</reference>
<dbReference type="EnsemblPlants" id="Zm00001eb037160_T001">
    <property type="protein sequence ID" value="Zm00001eb037160_P001"/>
    <property type="gene ID" value="Zm00001eb037160"/>
</dbReference>
<evidence type="ECO:0000313" key="1">
    <source>
        <dbReference type="EMBL" id="ONM03466.1"/>
    </source>
</evidence>
<reference evidence="2" key="3">
    <citation type="submission" date="2021-05" db="UniProtKB">
        <authorList>
            <consortium name="EnsemblPlants"/>
        </authorList>
    </citation>
    <scope>IDENTIFICATION</scope>
    <source>
        <strain evidence="2">cv. B73</strain>
    </source>
</reference>
<proteinExistence type="predicted"/>
<sequence length="211" mass="22180">MKTIGKAAELVSKAVGALRGKAAVLRARLLFLASPRRRAAVFAGISRHTRALTTPRQHKAKAKAAAQQYCHGGSRAALAPADDVEGLGAAGGLPRHRLPVPAASLLLAVQEGGGGGSDGVGCTADWALALRSLFDDDEGGGDGYLPAAAAATDGLDEEEDQDGTSVIDVIRRRREGDGQEFRIEDEIDRAADMYIARVRRRMSAQLEDLIA</sequence>
<protein>
    <submittedName>
        <fullName evidence="1 2">Uncharacterized protein</fullName>
    </submittedName>
</protein>
<dbReference type="OMA" id="RIMNAQT"/>